<comment type="caution">
    <text evidence="9">The sequence shown here is derived from an EMBL/GenBank/DDBJ whole genome shotgun (WGS) entry which is preliminary data.</text>
</comment>
<feature type="transmembrane region" description="Helical" evidence="8">
    <location>
        <begin position="318"/>
        <end position="338"/>
    </location>
</feature>
<evidence type="ECO:0000256" key="7">
    <source>
        <dbReference type="ARBA" id="ARBA00023136"/>
    </source>
</evidence>
<evidence type="ECO:0000256" key="5">
    <source>
        <dbReference type="ARBA" id="ARBA00022692"/>
    </source>
</evidence>
<dbReference type="EMBL" id="JABBVZ010000043">
    <property type="protein sequence ID" value="NMP23195.1"/>
    <property type="molecule type" value="Genomic_DNA"/>
</dbReference>
<evidence type="ECO:0000256" key="4">
    <source>
        <dbReference type="ARBA" id="ARBA00022544"/>
    </source>
</evidence>
<feature type="transmembrane region" description="Helical" evidence="8">
    <location>
        <begin position="200"/>
        <end position="221"/>
    </location>
</feature>
<feature type="transmembrane region" description="Helical" evidence="8">
    <location>
        <begin position="104"/>
        <end position="121"/>
    </location>
</feature>
<feature type="transmembrane region" description="Helical" evidence="8">
    <location>
        <begin position="288"/>
        <end position="306"/>
    </location>
</feature>
<sequence length="356" mass="38308">MATLGAGQESTVFNTIVTGIAGRDVWLCVVLGIGVGLLAMGLWIVLMRQFPGQGIDTMAEATLGPLRWPFLLAIVAVLTGYAALSGRAFTSLSAMIFPTTPPPFFVTPLVGLAVLAGFLGLQPTARVNQILLLYVDIPAGILLSLLLTGQQRMTRLLPLLAHGWGPVLSGSLIMVGLFSQLSMVLILAPNTTDLKRLKPALLTCVAMVGAMALGHNTGPILQFGDLAKEMSWPDFAQLRLIQVGRDIQRLDVFAVVLWVHGYWILLTLNLKSSALLLKRLFRQPSDRWFLVALGAAAWLGAPLSAASQPVLLREVQAVNQWLFPSLGIGFPLMVLGLARLMGKRGRPAQHTTKISP</sequence>
<evidence type="ECO:0000256" key="6">
    <source>
        <dbReference type="ARBA" id="ARBA00022989"/>
    </source>
</evidence>
<dbReference type="GO" id="GO:0016020">
    <property type="term" value="C:membrane"/>
    <property type="evidence" value="ECO:0007669"/>
    <property type="project" value="UniProtKB-SubCell"/>
</dbReference>
<reference evidence="9 10" key="1">
    <citation type="submission" date="2020-04" db="EMBL/GenBank/DDBJ databases">
        <authorList>
            <person name="Zhang R."/>
            <person name="Schippers A."/>
        </authorList>
    </citation>
    <scope>NUCLEOTIDE SEQUENCE [LARGE SCALE GENOMIC DNA]</scope>
    <source>
        <strain evidence="9 10">DSM 109850</strain>
    </source>
</reference>
<dbReference type="Pfam" id="PF03845">
    <property type="entry name" value="Spore_permease"/>
    <property type="match status" value="1"/>
</dbReference>
<dbReference type="RefSeq" id="WP_169100257.1">
    <property type="nucleotide sequence ID" value="NZ_JABBVZ010000043.1"/>
</dbReference>
<feature type="transmembrane region" description="Helical" evidence="8">
    <location>
        <begin position="130"/>
        <end position="147"/>
    </location>
</feature>
<proteinExistence type="inferred from homology"/>
<gene>
    <name evidence="9" type="ORF">HIJ39_12690</name>
</gene>
<keyword evidence="4" id="KW-0309">Germination</keyword>
<keyword evidence="5 8" id="KW-0812">Transmembrane</keyword>
<feature type="transmembrane region" description="Helical" evidence="8">
    <location>
        <begin position="24"/>
        <end position="46"/>
    </location>
</feature>
<keyword evidence="10" id="KW-1185">Reference proteome</keyword>
<dbReference type="Proteomes" id="UP000533476">
    <property type="component" value="Unassembled WGS sequence"/>
</dbReference>
<feature type="transmembrane region" description="Helical" evidence="8">
    <location>
        <begin position="250"/>
        <end position="268"/>
    </location>
</feature>
<feature type="transmembrane region" description="Helical" evidence="8">
    <location>
        <begin position="66"/>
        <end position="84"/>
    </location>
</feature>
<dbReference type="GO" id="GO:0009847">
    <property type="term" value="P:spore germination"/>
    <property type="evidence" value="ECO:0007669"/>
    <property type="project" value="InterPro"/>
</dbReference>
<name>A0A7Y0Q3A6_9FIRM</name>
<evidence type="ECO:0000256" key="2">
    <source>
        <dbReference type="ARBA" id="ARBA00007998"/>
    </source>
</evidence>
<evidence type="ECO:0000313" key="10">
    <source>
        <dbReference type="Proteomes" id="UP000533476"/>
    </source>
</evidence>
<evidence type="ECO:0000256" key="8">
    <source>
        <dbReference type="SAM" id="Phobius"/>
    </source>
</evidence>
<organism evidence="9 10">
    <name type="scientific">Sulfobacillus harzensis</name>
    <dbReference type="NCBI Taxonomy" id="2729629"/>
    <lineage>
        <taxon>Bacteria</taxon>
        <taxon>Bacillati</taxon>
        <taxon>Bacillota</taxon>
        <taxon>Clostridia</taxon>
        <taxon>Eubacteriales</taxon>
        <taxon>Clostridiales Family XVII. Incertae Sedis</taxon>
        <taxon>Sulfobacillus</taxon>
    </lineage>
</organism>
<feature type="transmembrane region" description="Helical" evidence="8">
    <location>
        <begin position="167"/>
        <end position="188"/>
    </location>
</feature>
<comment type="similarity">
    <text evidence="2">Belongs to the amino acid-polyamine-organocation (APC) superfamily. Spore germination protein (SGP) (TC 2.A.3.9) family.</text>
</comment>
<keyword evidence="3" id="KW-0813">Transport</keyword>
<accession>A0A7Y0Q3A6</accession>
<protein>
    <submittedName>
        <fullName evidence="9">GerAB/ArcD/ProY family transporter</fullName>
    </submittedName>
</protein>
<dbReference type="AlphaFoldDB" id="A0A7Y0Q3A6"/>
<keyword evidence="7 8" id="KW-0472">Membrane</keyword>
<evidence type="ECO:0000256" key="1">
    <source>
        <dbReference type="ARBA" id="ARBA00004141"/>
    </source>
</evidence>
<dbReference type="InterPro" id="IPR004761">
    <property type="entry name" value="Spore_GerAB"/>
</dbReference>
<keyword evidence="6 8" id="KW-1133">Transmembrane helix</keyword>
<dbReference type="PANTHER" id="PTHR34975">
    <property type="entry name" value="SPORE GERMINATION PROTEIN A2"/>
    <property type="match status" value="1"/>
</dbReference>
<comment type="subcellular location">
    <subcellularLocation>
        <location evidence="1">Membrane</location>
        <topology evidence="1">Multi-pass membrane protein</topology>
    </subcellularLocation>
</comment>
<evidence type="ECO:0000256" key="3">
    <source>
        <dbReference type="ARBA" id="ARBA00022448"/>
    </source>
</evidence>
<dbReference type="PANTHER" id="PTHR34975:SF2">
    <property type="entry name" value="SPORE GERMINATION PROTEIN A2"/>
    <property type="match status" value="1"/>
</dbReference>
<evidence type="ECO:0000313" key="9">
    <source>
        <dbReference type="EMBL" id="NMP23195.1"/>
    </source>
</evidence>